<dbReference type="InterPro" id="IPR013320">
    <property type="entry name" value="ConA-like_dom_sf"/>
</dbReference>
<dbReference type="InterPro" id="IPR021287">
    <property type="entry name" value="Trans-sialidase_CS"/>
</dbReference>
<feature type="compositionally biased region" description="Polar residues" evidence="1">
    <location>
        <begin position="154"/>
        <end position="176"/>
    </location>
</feature>
<dbReference type="InterPro" id="IPR008377">
    <property type="entry name" value="Sialidase_trypan"/>
</dbReference>
<evidence type="ECO:0000256" key="1">
    <source>
        <dbReference type="SAM" id="MobiDB-lite"/>
    </source>
</evidence>
<evidence type="ECO:0000313" key="4">
    <source>
        <dbReference type="Proteomes" id="UP000007350"/>
    </source>
</evidence>
<feature type="domain" description="Trans-sialidase C-terminal" evidence="2">
    <location>
        <begin position="1"/>
        <end position="107"/>
    </location>
</feature>
<dbReference type="PRINTS" id="PR01803">
    <property type="entry name" value="TCSIALIDASE"/>
</dbReference>
<dbReference type="AlphaFoldDB" id="K2MY75"/>
<dbReference type="Proteomes" id="UP000007350">
    <property type="component" value="Unassembled WGS sequence"/>
</dbReference>
<feature type="region of interest" description="Disordered" evidence="1">
    <location>
        <begin position="154"/>
        <end position="187"/>
    </location>
</feature>
<evidence type="ECO:0000313" key="3">
    <source>
        <dbReference type="EMBL" id="EKF30754.1"/>
    </source>
</evidence>
<gene>
    <name evidence="3" type="ORF">MOQ_005426</name>
</gene>
<name>K2MY75_TRYCR</name>
<dbReference type="Pfam" id="PF22925">
    <property type="entry name" value="TS_C"/>
    <property type="match status" value="1"/>
</dbReference>
<sequence>MELSYEKEKKWILQCSDGRSSEKLSNSWKSKTQYQVAIVLRNGTQATVYVDGKSVGEAPCQLENKHPKEISHFFIGGDGGSTNNKRSQKGVPVTVRNVLLYNRPLSSEEINALNTKLSIPKAGQIKTVTGDASAASLANQTSEAPVVQAALQNSPQTNETQQITKAGGSSTTQQVPAASKSHAGEAHGDGGTYCGSGLSPLLLLLLGLWGFATL</sequence>
<keyword evidence="4" id="KW-1185">Reference proteome</keyword>
<dbReference type="SUPFAM" id="SSF49899">
    <property type="entry name" value="Concanavalin A-like lectins/glucanases"/>
    <property type="match status" value="1"/>
</dbReference>
<protein>
    <submittedName>
        <fullName evidence="3">Trans-sialidase, putative</fullName>
    </submittedName>
</protein>
<dbReference type="Pfam" id="PF11052">
    <property type="entry name" value="Tr-sialidase_C"/>
    <property type="match status" value="1"/>
</dbReference>
<accession>K2MY75</accession>
<evidence type="ECO:0000259" key="2">
    <source>
        <dbReference type="Pfam" id="PF22925"/>
    </source>
</evidence>
<dbReference type="InterPro" id="IPR055239">
    <property type="entry name" value="TS_C"/>
</dbReference>
<comment type="caution">
    <text evidence="3">The sequence shown here is derived from an EMBL/GenBank/DDBJ whole genome shotgun (WGS) entry which is preliminary data.</text>
</comment>
<dbReference type="Gene3D" id="2.60.120.200">
    <property type="match status" value="1"/>
</dbReference>
<proteinExistence type="predicted"/>
<dbReference type="EMBL" id="AHKC01011599">
    <property type="protein sequence ID" value="EKF30754.1"/>
    <property type="molecule type" value="Genomic_DNA"/>
</dbReference>
<organism evidence="3 4">
    <name type="scientific">Trypanosoma cruzi marinkellei</name>
    <dbReference type="NCBI Taxonomy" id="85056"/>
    <lineage>
        <taxon>Eukaryota</taxon>
        <taxon>Discoba</taxon>
        <taxon>Euglenozoa</taxon>
        <taxon>Kinetoplastea</taxon>
        <taxon>Metakinetoplastina</taxon>
        <taxon>Trypanosomatida</taxon>
        <taxon>Trypanosomatidae</taxon>
        <taxon>Trypanosoma</taxon>
        <taxon>Schizotrypanum</taxon>
    </lineage>
</organism>
<reference evidence="3 4" key="1">
    <citation type="journal article" date="2012" name="BMC Genomics">
        <title>Comparative genomic analysis of human infective Trypanosoma cruzi lineages with the bat-restricted subspecies T. cruzi marinkellei.</title>
        <authorList>
            <person name="Franzen O."/>
            <person name="Talavera-Lopez C."/>
            <person name="Ochaya S."/>
            <person name="Butler C.E."/>
            <person name="Messenger L.A."/>
            <person name="Lewis M.D."/>
            <person name="Llewellyn M.S."/>
            <person name="Marinkelle C.J."/>
            <person name="Tyler K.M."/>
            <person name="Miles M.A."/>
            <person name="Andersson B."/>
        </authorList>
    </citation>
    <scope>NUCLEOTIDE SEQUENCE [LARGE SCALE GENOMIC DNA]</scope>
    <source>
        <strain evidence="3 4">B7</strain>
    </source>
</reference>
<dbReference type="GO" id="GO:0004308">
    <property type="term" value="F:exo-alpha-sialidase activity"/>
    <property type="evidence" value="ECO:0007669"/>
    <property type="project" value="InterPro"/>
</dbReference>